<dbReference type="EMBL" id="PCRE01000062">
    <property type="protein sequence ID" value="PIP14594.1"/>
    <property type="molecule type" value="Genomic_DNA"/>
</dbReference>
<organism evidence="2 3">
    <name type="scientific">Candidatus Roizmanbacteria bacterium CG23_combo_of_CG06-09_8_20_14_all_35_49</name>
    <dbReference type="NCBI Taxonomy" id="1974863"/>
    <lineage>
        <taxon>Bacteria</taxon>
        <taxon>Candidatus Roizmaniibacteriota</taxon>
    </lineage>
</organism>
<dbReference type="InterPro" id="IPR035069">
    <property type="entry name" value="TTHA1013/TTHA0281-like"/>
</dbReference>
<dbReference type="PANTHER" id="PTHR34504">
    <property type="entry name" value="ANTITOXIN HICB"/>
    <property type="match status" value="1"/>
</dbReference>
<proteinExistence type="predicted"/>
<feature type="domain" description="HicB-like antitoxin of toxin-antitoxin system" evidence="1">
    <location>
        <begin position="9"/>
        <end position="56"/>
    </location>
</feature>
<gene>
    <name evidence="2" type="ORF">COX47_04415</name>
</gene>
<name>A0A2G9Y5W3_9BACT</name>
<reference evidence="2 3" key="1">
    <citation type="submission" date="2017-09" db="EMBL/GenBank/DDBJ databases">
        <title>Depth-based differentiation of microbial function through sediment-hosted aquifers and enrichment of novel symbionts in the deep terrestrial subsurface.</title>
        <authorList>
            <person name="Probst A.J."/>
            <person name="Ladd B."/>
            <person name="Jarett J.K."/>
            <person name="Geller-Mcgrath D.E."/>
            <person name="Sieber C.M."/>
            <person name="Emerson J.B."/>
            <person name="Anantharaman K."/>
            <person name="Thomas B.C."/>
            <person name="Malmstrom R."/>
            <person name="Stieglmeier M."/>
            <person name="Klingl A."/>
            <person name="Woyke T."/>
            <person name="Ryan C.M."/>
            <person name="Banfield J.F."/>
        </authorList>
    </citation>
    <scope>NUCLEOTIDE SEQUENCE [LARGE SCALE GENOMIC DNA]</scope>
    <source>
        <strain evidence="2">CG23_combo_of_CG06-09_8_20_14_all_35_49</strain>
    </source>
</reference>
<evidence type="ECO:0000313" key="3">
    <source>
        <dbReference type="Proteomes" id="UP000231025"/>
    </source>
</evidence>
<evidence type="ECO:0000313" key="2">
    <source>
        <dbReference type="EMBL" id="PIP14594.1"/>
    </source>
</evidence>
<dbReference type="AlphaFoldDB" id="A0A2G9Y5W3"/>
<accession>A0A2G9Y5W3</accession>
<comment type="caution">
    <text evidence="2">The sequence shown here is derived from an EMBL/GenBank/DDBJ whole genome shotgun (WGS) entry which is preliminary data.</text>
</comment>
<dbReference type="Pfam" id="PF15919">
    <property type="entry name" value="HicB_lk_antitox"/>
    <property type="match status" value="1"/>
</dbReference>
<dbReference type="PANTHER" id="PTHR34504:SF2">
    <property type="entry name" value="UPF0150 PROTEIN SSL0259"/>
    <property type="match status" value="1"/>
</dbReference>
<evidence type="ECO:0000259" key="1">
    <source>
        <dbReference type="Pfam" id="PF15919"/>
    </source>
</evidence>
<dbReference type="InterPro" id="IPR031807">
    <property type="entry name" value="HicB-like"/>
</dbReference>
<protein>
    <recommendedName>
        <fullName evidence="1">HicB-like antitoxin of toxin-antitoxin system domain-containing protein</fullName>
    </recommendedName>
</protein>
<dbReference type="InterPro" id="IPR051404">
    <property type="entry name" value="TA_system_antitoxin"/>
</dbReference>
<dbReference type="Gene3D" id="3.30.160.250">
    <property type="match status" value="1"/>
</dbReference>
<sequence length="78" mass="8921">MKKRKILEYNVIFQEEKEGGYSVWAPELPGCASQGESFDEALNNIREAIQLYMETSKKVSSAPSYRKQFIVPVQISYA</sequence>
<dbReference type="SUPFAM" id="SSF143100">
    <property type="entry name" value="TTHA1013/TTHA0281-like"/>
    <property type="match status" value="1"/>
</dbReference>
<dbReference type="Proteomes" id="UP000231025">
    <property type="component" value="Unassembled WGS sequence"/>
</dbReference>